<keyword evidence="1" id="KW-0175">Coiled coil</keyword>
<dbReference type="Proteomes" id="UP000281677">
    <property type="component" value="Unassembled WGS sequence"/>
</dbReference>
<dbReference type="InterPro" id="IPR057678">
    <property type="entry name" value="DUF7918"/>
</dbReference>
<dbReference type="OrthoDB" id="3919272at2759"/>
<organism evidence="4 5">
    <name type="scientific">Hortaea werneckii</name>
    <name type="common">Black yeast</name>
    <name type="synonym">Cladosporium werneckii</name>
    <dbReference type="NCBI Taxonomy" id="91943"/>
    <lineage>
        <taxon>Eukaryota</taxon>
        <taxon>Fungi</taxon>
        <taxon>Dikarya</taxon>
        <taxon>Ascomycota</taxon>
        <taxon>Pezizomycotina</taxon>
        <taxon>Dothideomycetes</taxon>
        <taxon>Dothideomycetidae</taxon>
        <taxon>Mycosphaerellales</taxon>
        <taxon>Teratosphaeriaceae</taxon>
        <taxon>Hortaea</taxon>
    </lineage>
</organism>
<feature type="compositionally biased region" description="Basic and acidic residues" evidence="2">
    <location>
        <begin position="336"/>
        <end position="353"/>
    </location>
</feature>
<protein>
    <recommendedName>
        <fullName evidence="3">DUF7918 domain-containing protein</fullName>
    </recommendedName>
</protein>
<evidence type="ECO:0000256" key="1">
    <source>
        <dbReference type="SAM" id="Coils"/>
    </source>
</evidence>
<feature type="domain" description="DUF7918" evidence="3">
    <location>
        <begin position="18"/>
        <end position="251"/>
    </location>
</feature>
<sequence length="386" mass="44249">MYYEEAGIEVYIRPYCGDTGYREYRAPRSSPLYTGQKNERYIEAANNERFEVFVKLDQSFDFKKCTQARASLDIDGGSIGCYDILAKSRRKALLDNSCTCDDGKWECVGFHFQELRPLEDDHLTVEQEEAEALKRGRIEVTLQLGRNKLVAGKYNPGHNYAFPEETSKKVAVDKRRSHGVAYVDSAIYHSIRLFLLTKCPSAIPVDFEVAEEDEKKYEWIPAKGDAGKEFTFTFFYASRMILELKNIIPTSTSAQDECREGERGSNDHGAYYLNEETAPLIVTTGSKSPQKPREIISLDSDDEELPPSKKIKTEVIEDIPSTRAASKSRASPTAKSSKDRERARIESRLEDIRLHREENRLHMEENKLQREEIKLKRQMLDLEDGD</sequence>
<reference evidence="4 5" key="1">
    <citation type="journal article" date="2018" name="BMC Genomics">
        <title>Genomic evidence for intraspecific hybridization in a clonal and extremely halotolerant yeast.</title>
        <authorList>
            <person name="Gostincar C."/>
            <person name="Stajich J.E."/>
            <person name="Zupancic J."/>
            <person name="Zalar P."/>
            <person name="Gunde-Cimerman N."/>
        </authorList>
    </citation>
    <scope>NUCLEOTIDE SEQUENCE [LARGE SCALE GENOMIC DNA]</scope>
    <source>
        <strain evidence="4 5">EXF-120</strain>
    </source>
</reference>
<name>A0A3M7ILA8_HORWE</name>
<comment type="caution">
    <text evidence="4">The sequence shown here is derived from an EMBL/GenBank/DDBJ whole genome shotgun (WGS) entry which is preliminary data.</text>
</comment>
<dbReference type="PANTHER" id="PTHR36223">
    <property type="entry name" value="BETA-LACTAMASE-TYPE TRANSPEPTIDASE FOLD DOMAIN CONTAINING PROTEIN"/>
    <property type="match status" value="1"/>
</dbReference>
<feature type="compositionally biased region" description="Polar residues" evidence="2">
    <location>
        <begin position="323"/>
        <end position="335"/>
    </location>
</feature>
<dbReference type="AlphaFoldDB" id="A0A3M7ILA8"/>
<dbReference type="VEuPathDB" id="FungiDB:BTJ68_01797"/>
<feature type="region of interest" description="Disordered" evidence="2">
    <location>
        <begin position="299"/>
        <end position="353"/>
    </location>
</feature>
<dbReference type="PANTHER" id="PTHR36223:SF1">
    <property type="entry name" value="TRANSCRIPTION ELONGATION FACTOR EAF N-TERMINAL DOMAIN-CONTAINING PROTEIN"/>
    <property type="match status" value="1"/>
</dbReference>
<evidence type="ECO:0000313" key="5">
    <source>
        <dbReference type="Proteomes" id="UP000281677"/>
    </source>
</evidence>
<gene>
    <name evidence="4" type="ORF">D0859_09629</name>
</gene>
<dbReference type="EMBL" id="QWIT01000305">
    <property type="protein sequence ID" value="RMZ26311.1"/>
    <property type="molecule type" value="Genomic_DNA"/>
</dbReference>
<accession>A0A3M7ILA8</accession>
<evidence type="ECO:0000313" key="4">
    <source>
        <dbReference type="EMBL" id="RMZ26311.1"/>
    </source>
</evidence>
<evidence type="ECO:0000256" key="2">
    <source>
        <dbReference type="SAM" id="MobiDB-lite"/>
    </source>
</evidence>
<proteinExistence type="predicted"/>
<evidence type="ECO:0000259" key="3">
    <source>
        <dbReference type="Pfam" id="PF25534"/>
    </source>
</evidence>
<feature type="coiled-coil region" evidence="1">
    <location>
        <begin position="354"/>
        <end position="381"/>
    </location>
</feature>
<dbReference type="Pfam" id="PF25534">
    <property type="entry name" value="DUF7918"/>
    <property type="match status" value="1"/>
</dbReference>